<organism evidence="1 2">
    <name type="scientific">Vitis vinifera</name>
    <name type="common">Grape</name>
    <dbReference type="NCBI Taxonomy" id="29760"/>
    <lineage>
        <taxon>Eukaryota</taxon>
        <taxon>Viridiplantae</taxon>
        <taxon>Streptophyta</taxon>
        <taxon>Embryophyta</taxon>
        <taxon>Tracheophyta</taxon>
        <taxon>Spermatophyta</taxon>
        <taxon>Magnoliopsida</taxon>
        <taxon>eudicotyledons</taxon>
        <taxon>Gunneridae</taxon>
        <taxon>Pentapetalae</taxon>
        <taxon>rosids</taxon>
        <taxon>Vitales</taxon>
        <taxon>Vitaceae</taxon>
        <taxon>Viteae</taxon>
        <taxon>Vitis</taxon>
    </lineage>
</organism>
<evidence type="ECO:0000313" key="2">
    <source>
        <dbReference type="Proteomes" id="UP000288805"/>
    </source>
</evidence>
<dbReference type="InterPro" id="IPR017853">
    <property type="entry name" value="GH"/>
</dbReference>
<dbReference type="PANTHER" id="PTHR43651:SF4">
    <property type="entry name" value="1,4-ALPHA-GLUCAN-BRANCHING ENZYME 3, CHLOROPLASTIC_AMYLOPLASTIC"/>
    <property type="match status" value="1"/>
</dbReference>
<sequence>MRHMTGLDANFKTSRYCNQYVDKDALMYLILANEILHALHPKIVTIAEDATYYPGLCEPTSQGGLGFDYYVNLSAPDMWLDFLENIPDHEWSMSKIVSTLIGNRQYADKMLVYAENHNQNLIPGHYFLDISLYLEGGHLQRYCLGP</sequence>
<comment type="caution">
    <text evidence="1">The sequence shown here is derived from an EMBL/GenBank/DDBJ whole genome shotgun (WGS) entry which is preliminary data.</text>
</comment>
<evidence type="ECO:0000313" key="1">
    <source>
        <dbReference type="EMBL" id="RVW99622.1"/>
    </source>
</evidence>
<dbReference type="Gene3D" id="3.20.20.80">
    <property type="entry name" value="Glycosidases"/>
    <property type="match status" value="1"/>
</dbReference>
<gene>
    <name evidence="1" type="primary">SBE3_1</name>
    <name evidence="1" type="ORF">CK203_021558</name>
</gene>
<protein>
    <submittedName>
        <fullName evidence="1">1,4-alpha-glucan-branching enzyme 3, chloroplastic/amyloplastic</fullName>
    </submittedName>
</protein>
<dbReference type="SUPFAM" id="SSF51445">
    <property type="entry name" value="(Trans)glycosidases"/>
    <property type="match status" value="1"/>
</dbReference>
<proteinExistence type="predicted"/>
<dbReference type="EMBL" id="QGNW01000086">
    <property type="protein sequence ID" value="RVW99622.1"/>
    <property type="molecule type" value="Genomic_DNA"/>
</dbReference>
<dbReference type="Proteomes" id="UP000288805">
    <property type="component" value="Unassembled WGS sequence"/>
</dbReference>
<accession>A0A438ISC5</accession>
<dbReference type="PANTHER" id="PTHR43651">
    <property type="entry name" value="1,4-ALPHA-GLUCAN-BRANCHING ENZYME"/>
    <property type="match status" value="1"/>
</dbReference>
<reference evidence="1 2" key="1">
    <citation type="journal article" date="2018" name="PLoS Genet.">
        <title>Population sequencing reveals clonal diversity and ancestral inbreeding in the grapevine cultivar Chardonnay.</title>
        <authorList>
            <person name="Roach M.J."/>
            <person name="Johnson D.L."/>
            <person name="Bohlmann J."/>
            <person name="van Vuuren H.J."/>
            <person name="Jones S.J."/>
            <person name="Pretorius I.S."/>
            <person name="Schmidt S.A."/>
            <person name="Borneman A.R."/>
        </authorList>
    </citation>
    <scope>NUCLEOTIDE SEQUENCE [LARGE SCALE GENOMIC DNA]</scope>
    <source>
        <strain evidence="2">cv. Chardonnay</strain>
        <tissue evidence="1">Leaf</tissue>
    </source>
</reference>
<dbReference type="AlphaFoldDB" id="A0A438ISC5"/>
<name>A0A438ISC5_VITVI</name>